<comment type="similarity">
    <text evidence="1">Belongs to the class-A beta-lactamase family.</text>
</comment>
<dbReference type="OrthoDB" id="428260at2759"/>
<dbReference type="Proteomes" id="UP000799772">
    <property type="component" value="Unassembled WGS sequence"/>
</dbReference>
<accession>A0A9P4IK92</accession>
<dbReference type="InterPro" id="IPR050789">
    <property type="entry name" value="Diverse_Enzym_Activities"/>
</dbReference>
<dbReference type="Gene3D" id="3.40.710.10">
    <property type="entry name" value="DD-peptidase/beta-lactamase superfamily"/>
    <property type="match status" value="1"/>
</dbReference>
<dbReference type="AlphaFoldDB" id="A0A9P4IK92"/>
<dbReference type="InterPro" id="IPR001466">
    <property type="entry name" value="Beta-lactam-related"/>
</dbReference>
<evidence type="ECO:0000259" key="3">
    <source>
        <dbReference type="Pfam" id="PF00144"/>
    </source>
</evidence>
<name>A0A9P4IK92_9PEZI</name>
<dbReference type="PANTHER" id="PTHR43283">
    <property type="entry name" value="BETA-LACTAMASE-RELATED"/>
    <property type="match status" value="1"/>
</dbReference>
<dbReference type="SUPFAM" id="SSF56601">
    <property type="entry name" value="beta-lactamase/transpeptidase-like"/>
    <property type="match status" value="1"/>
</dbReference>
<dbReference type="PANTHER" id="PTHR43283:SF17">
    <property type="entry name" value="(LOVD), PUTATIVE (AFU_ORTHOLOGUE AFUA_5G00920)-RELATED"/>
    <property type="match status" value="1"/>
</dbReference>
<keyword evidence="2" id="KW-0378">Hydrolase</keyword>
<comment type="caution">
    <text evidence="4">The sequence shown here is derived from an EMBL/GenBank/DDBJ whole genome shotgun (WGS) entry which is preliminary data.</text>
</comment>
<organism evidence="4 5">
    <name type="scientific">Rhizodiscina lignyota</name>
    <dbReference type="NCBI Taxonomy" id="1504668"/>
    <lineage>
        <taxon>Eukaryota</taxon>
        <taxon>Fungi</taxon>
        <taxon>Dikarya</taxon>
        <taxon>Ascomycota</taxon>
        <taxon>Pezizomycotina</taxon>
        <taxon>Dothideomycetes</taxon>
        <taxon>Pleosporomycetidae</taxon>
        <taxon>Aulographales</taxon>
        <taxon>Rhizodiscinaceae</taxon>
        <taxon>Rhizodiscina</taxon>
    </lineage>
</organism>
<evidence type="ECO:0000313" key="5">
    <source>
        <dbReference type="Proteomes" id="UP000799772"/>
    </source>
</evidence>
<feature type="domain" description="Beta-lactamase-related" evidence="3">
    <location>
        <begin position="14"/>
        <end position="380"/>
    </location>
</feature>
<dbReference type="GO" id="GO:0016787">
    <property type="term" value="F:hydrolase activity"/>
    <property type="evidence" value="ECO:0007669"/>
    <property type="project" value="UniProtKB-KW"/>
</dbReference>
<dbReference type="InterPro" id="IPR012338">
    <property type="entry name" value="Beta-lactam/transpept-like"/>
</dbReference>
<keyword evidence="5" id="KW-1185">Reference proteome</keyword>
<evidence type="ECO:0000313" key="4">
    <source>
        <dbReference type="EMBL" id="KAF2102689.1"/>
    </source>
</evidence>
<reference evidence="4" key="1">
    <citation type="journal article" date="2020" name="Stud. Mycol.">
        <title>101 Dothideomycetes genomes: a test case for predicting lifestyles and emergence of pathogens.</title>
        <authorList>
            <person name="Haridas S."/>
            <person name="Albert R."/>
            <person name="Binder M."/>
            <person name="Bloem J."/>
            <person name="Labutti K."/>
            <person name="Salamov A."/>
            <person name="Andreopoulos B."/>
            <person name="Baker S."/>
            <person name="Barry K."/>
            <person name="Bills G."/>
            <person name="Bluhm B."/>
            <person name="Cannon C."/>
            <person name="Castanera R."/>
            <person name="Culley D."/>
            <person name="Daum C."/>
            <person name="Ezra D."/>
            <person name="Gonzalez J."/>
            <person name="Henrissat B."/>
            <person name="Kuo A."/>
            <person name="Liang C."/>
            <person name="Lipzen A."/>
            <person name="Lutzoni F."/>
            <person name="Magnuson J."/>
            <person name="Mondo S."/>
            <person name="Nolan M."/>
            <person name="Ohm R."/>
            <person name="Pangilinan J."/>
            <person name="Park H.-J."/>
            <person name="Ramirez L."/>
            <person name="Alfaro M."/>
            <person name="Sun H."/>
            <person name="Tritt A."/>
            <person name="Yoshinaga Y."/>
            <person name="Zwiers L.-H."/>
            <person name="Turgeon B."/>
            <person name="Goodwin S."/>
            <person name="Spatafora J."/>
            <person name="Crous P."/>
            <person name="Grigoriev I."/>
        </authorList>
    </citation>
    <scope>NUCLEOTIDE SEQUENCE</scope>
    <source>
        <strain evidence="4">CBS 133067</strain>
    </source>
</reference>
<dbReference type="Pfam" id="PF00144">
    <property type="entry name" value="Beta-lactamase"/>
    <property type="match status" value="1"/>
</dbReference>
<protein>
    <submittedName>
        <fullName evidence="4">Esterase</fullName>
    </submittedName>
</protein>
<evidence type="ECO:0000256" key="2">
    <source>
        <dbReference type="ARBA" id="ARBA00022801"/>
    </source>
</evidence>
<dbReference type="EMBL" id="ML978122">
    <property type="protein sequence ID" value="KAF2102689.1"/>
    <property type="molecule type" value="Genomic_DNA"/>
</dbReference>
<proteinExistence type="inferred from homology"/>
<evidence type="ECO:0000256" key="1">
    <source>
        <dbReference type="ARBA" id="ARBA00009009"/>
    </source>
</evidence>
<sequence length="402" mass="44012">MSLDKSRLDGILDKYVSADPDSKDTLRTAALIVKDKAGKTVYSNALGTHNFETNSPPFTADSVGWIASMTKLITAVCAMQLVEKGNIGLDDEVGEVVPHLSKIEVLKGFEEDGTPILTKPNKALTLRYLLTHSSGFTYDASNADLIKWSAYIGRTVNAQSRTLEGITFPLIFDPGEGWSYSVGIDWAGRVVEALSNSTLGEYMERHIFEPLSMSSTTFQIHKRPELAARRTTIAWRSSPDAPLGLGDGNDPAPKNPEIEMGGGGLFTTANDYAEFLGALISGDSRILKPESIAELFKPQLDDPKHFQAFCDGPLHDAICPEFPHGLQLNYALGGKVNLEDVPGKRRKGSMAWSGATNPHWWIDPETGIAAVIFTQIFPFGDPVLNSLYNKLERAIYQTFKTE</sequence>
<gene>
    <name evidence="4" type="ORF">NA57DRAFT_71676</name>
</gene>